<reference evidence="2" key="1">
    <citation type="submission" date="2016-10" db="EMBL/GenBank/DDBJ databases">
        <authorList>
            <person name="Varghese N."/>
            <person name="Submissions S."/>
        </authorList>
    </citation>
    <scope>NUCLEOTIDE SEQUENCE [LARGE SCALE GENOMIC DNA]</scope>
    <source>
        <strain evidence="2">DSM 43163</strain>
    </source>
</reference>
<name>A0A1H6B272_9ACTN</name>
<organism evidence="1 2">
    <name type="scientific">Thermomonospora echinospora</name>
    <dbReference type="NCBI Taxonomy" id="1992"/>
    <lineage>
        <taxon>Bacteria</taxon>
        <taxon>Bacillati</taxon>
        <taxon>Actinomycetota</taxon>
        <taxon>Actinomycetes</taxon>
        <taxon>Streptosporangiales</taxon>
        <taxon>Thermomonosporaceae</taxon>
        <taxon>Thermomonospora</taxon>
    </lineage>
</organism>
<evidence type="ECO:0008006" key="3">
    <source>
        <dbReference type="Google" id="ProtNLM"/>
    </source>
</evidence>
<dbReference type="AlphaFoldDB" id="A0A1H6B272"/>
<keyword evidence="2" id="KW-1185">Reference proteome</keyword>
<dbReference type="RefSeq" id="WP_235017914.1">
    <property type="nucleotide sequence ID" value="NZ_FNVO01000006.1"/>
</dbReference>
<sequence length="248" mass="27344">MSVSLPKALSDRTLAALNEVEELTTVRERDLTSPMSPAPVGALKVLRGERIAKVVYIGLTVEAIGMDSHMIFAFTGADSAVPHFTLDSVMAGGYLAYHIDLVPRAELASHLEYTNTAFHPLTPVFEEIRERFGPSTASIGPRQYAMMSPWMLVNRATEEQFQQLDGYLDRYFEHWRGLVDKGLPDDVLATLADTDLADRDARNRANLFNPEVDPVWGNVARLLGDEQTDALRAELLTNDLPAGEASDG</sequence>
<protein>
    <recommendedName>
        <fullName evidence="3">Red chlorophyll catabolite reductase (RCC reductase)</fullName>
    </recommendedName>
</protein>
<dbReference type="EMBL" id="FNVO01000006">
    <property type="protein sequence ID" value="SEG54909.1"/>
    <property type="molecule type" value="Genomic_DNA"/>
</dbReference>
<dbReference type="Proteomes" id="UP000236723">
    <property type="component" value="Unassembled WGS sequence"/>
</dbReference>
<gene>
    <name evidence="1" type="ORF">SAMN04489712_106188</name>
</gene>
<accession>A0A1H6B272</accession>
<evidence type="ECO:0000313" key="1">
    <source>
        <dbReference type="EMBL" id="SEG54909.1"/>
    </source>
</evidence>
<proteinExistence type="predicted"/>
<dbReference type="Gene3D" id="3.40.1500.20">
    <property type="match status" value="1"/>
</dbReference>
<evidence type="ECO:0000313" key="2">
    <source>
        <dbReference type="Proteomes" id="UP000236723"/>
    </source>
</evidence>